<feature type="binding site" evidence="10">
    <location>
        <position position="52"/>
    </location>
    <ligand>
        <name>NADP(+)</name>
        <dbReference type="ChEBI" id="CHEBI:58349"/>
    </ligand>
</feature>
<evidence type="ECO:0000256" key="9">
    <source>
        <dbReference type="ARBA" id="ARBA00023304"/>
    </source>
</evidence>
<evidence type="ECO:0000256" key="6">
    <source>
        <dbReference type="ARBA" id="ARBA00022723"/>
    </source>
</evidence>
<protein>
    <recommendedName>
        <fullName evidence="10">Ketol-acid reductoisomerase (NADP(+))</fullName>
        <shortName evidence="10">KARI</shortName>
        <ecNumber evidence="10">1.1.1.86</ecNumber>
    </recommendedName>
    <alternativeName>
        <fullName evidence="10">Acetohydroxy-acid isomeroreductase</fullName>
        <shortName evidence="10">AHIR</shortName>
    </alternativeName>
    <alternativeName>
        <fullName evidence="10">Alpha-keto-beta-hydroxylacyl reductoisomerase</fullName>
    </alternativeName>
</protein>
<keyword evidence="9 10" id="KW-0100">Branched-chain amino acid biosynthesis</keyword>
<evidence type="ECO:0000256" key="5">
    <source>
        <dbReference type="ARBA" id="ARBA00022605"/>
    </source>
</evidence>
<dbReference type="Pfam" id="PF01450">
    <property type="entry name" value="KARI_C"/>
    <property type="match status" value="1"/>
</dbReference>
<dbReference type="Proteomes" id="UP000027822">
    <property type="component" value="Unassembled WGS sequence"/>
</dbReference>
<dbReference type="STRING" id="574376.BAMA_13485"/>
<dbReference type="Pfam" id="PF07991">
    <property type="entry name" value="KARI_N"/>
    <property type="match status" value="1"/>
</dbReference>
<dbReference type="AlphaFoldDB" id="A0A073K1T7"/>
<feature type="binding site" evidence="10">
    <location>
        <position position="48"/>
    </location>
    <ligand>
        <name>NADP(+)</name>
        <dbReference type="ChEBI" id="CHEBI:58349"/>
    </ligand>
</feature>
<feature type="active site" evidence="10">
    <location>
        <position position="107"/>
    </location>
</feature>
<feature type="binding site" evidence="10 11">
    <location>
        <position position="190"/>
    </location>
    <ligand>
        <name>Mg(2+)</name>
        <dbReference type="ChEBI" id="CHEBI:18420"/>
        <label>2</label>
    </ligand>
</feature>
<dbReference type="NCBIfam" id="NF009940">
    <property type="entry name" value="PRK13403.1"/>
    <property type="match status" value="1"/>
</dbReference>
<dbReference type="Gene3D" id="3.40.50.720">
    <property type="entry name" value="NAD(P)-binding Rossmann-like Domain"/>
    <property type="match status" value="1"/>
</dbReference>
<evidence type="ECO:0000313" key="15">
    <source>
        <dbReference type="Proteomes" id="UP000027822"/>
    </source>
</evidence>
<dbReference type="PROSITE" id="PS51850">
    <property type="entry name" value="KARI_N"/>
    <property type="match status" value="1"/>
</dbReference>
<dbReference type="UniPathway" id="UPA00049">
    <property type="reaction ID" value="UER00060"/>
</dbReference>
<dbReference type="SUPFAM" id="SSF51735">
    <property type="entry name" value="NAD(P)-binding Rossmann-fold domains"/>
    <property type="match status" value="1"/>
</dbReference>
<dbReference type="UniPathway" id="UPA00047">
    <property type="reaction ID" value="UER00056"/>
</dbReference>
<keyword evidence="7 10" id="KW-0460">Magnesium</keyword>
<dbReference type="FunFam" id="3.40.50.720:FF:000023">
    <property type="entry name" value="Ketol-acid reductoisomerase (NADP(+))"/>
    <property type="match status" value="1"/>
</dbReference>
<dbReference type="GO" id="GO:0009097">
    <property type="term" value="P:isoleucine biosynthetic process"/>
    <property type="evidence" value="ECO:0007669"/>
    <property type="project" value="UniProtKB-UniRule"/>
</dbReference>
<feature type="binding site" evidence="10 11">
    <location>
        <position position="251"/>
    </location>
    <ligand>
        <name>substrate</name>
    </ligand>
</feature>
<evidence type="ECO:0000256" key="7">
    <source>
        <dbReference type="ARBA" id="ARBA00022842"/>
    </source>
</evidence>
<feature type="binding site" evidence="10 11">
    <location>
        <position position="226"/>
    </location>
    <ligand>
        <name>Mg(2+)</name>
        <dbReference type="ChEBI" id="CHEBI:18420"/>
        <label>2</label>
    </ligand>
</feature>
<keyword evidence="5 10" id="KW-0028">Amino-acid biosynthesis</keyword>
<dbReference type="NCBIfam" id="NF004017">
    <property type="entry name" value="PRK05479.1"/>
    <property type="match status" value="1"/>
</dbReference>
<feature type="binding site" evidence="10">
    <location>
        <position position="133"/>
    </location>
    <ligand>
        <name>NADP(+)</name>
        <dbReference type="ChEBI" id="CHEBI:58349"/>
    </ligand>
</feature>
<organism evidence="14 15">
    <name type="scientific">Bacillus manliponensis</name>
    <dbReference type="NCBI Taxonomy" id="574376"/>
    <lineage>
        <taxon>Bacteria</taxon>
        <taxon>Bacillati</taxon>
        <taxon>Bacillota</taxon>
        <taxon>Bacilli</taxon>
        <taxon>Bacillales</taxon>
        <taxon>Bacillaceae</taxon>
        <taxon>Bacillus</taxon>
        <taxon>Bacillus cereus group</taxon>
    </lineage>
</organism>
<keyword evidence="14" id="KW-0413">Isomerase</keyword>
<comment type="function">
    <text evidence="1 10">Involved in the biosynthesis of branched-chain amino acids (BCAA). Catalyzes an alkyl-migration followed by a ketol-acid reduction of (S)-2-acetolactate (S2AL) to yield (R)-2,3-dihydroxy-isovalerate. In the isomerase reaction, S2AL is rearranged via a Mg-dependent methyl migration to produce 3-hydroxy-3-methyl-2-ketobutyrate (HMKB). In the reductase reaction, this 2-ketoacid undergoes a metal-dependent reduction by NADPH to yield (R)-2,3-dihydroxy-isovalerate.</text>
</comment>
<feature type="domain" description="KARI C-terminal knotted" evidence="13">
    <location>
        <begin position="182"/>
        <end position="327"/>
    </location>
</feature>
<keyword evidence="8 10" id="KW-0560">Oxidoreductase</keyword>
<dbReference type="NCBIfam" id="TIGR00465">
    <property type="entry name" value="ilvC"/>
    <property type="match status" value="1"/>
</dbReference>
<dbReference type="eggNOG" id="COG0059">
    <property type="taxonomic scope" value="Bacteria"/>
</dbReference>
<keyword evidence="10" id="KW-0521">NADP</keyword>
<evidence type="ECO:0000259" key="12">
    <source>
        <dbReference type="PROSITE" id="PS51850"/>
    </source>
</evidence>
<sequence length="336" mass="36855">MTKVYYEKDVKVNVLKGSKIAIVGYGSQGHAHAQNLRDNGFNVVIGLRQGKSWDKAKEDGFSVYTVAEAAKYADVVMILLPDELQPEVYEAEVAPYLEAGNALVFAHGFNVHFNQISPPEDVDVFLVAPKGPGHLVRRTFEEGGAVPALFAVYQDATGSATEKALSYADGIGSTRAGVLQTTFKEETETDLFGEQAVLCGGATALVKAGFETLVEAGYQPEVAYFECLHELKLIVDLMYEGGLENMRYSISDTAQWGDFVSGPRVVTEETKKAMKGVLQDIQDGTFARGWIAEHKAGKPHFNAINAKENEHDIEVVGRKLREMMPFVKPKVKMEVK</sequence>
<gene>
    <name evidence="10" type="primary">ilvC</name>
    <name evidence="14" type="ORF">BAMA_13485</name>
</gene>
<dbReference type="InterPro" id="IPR014359">
    <property type="entry name" value="KARI_prok"/>
</dbReference>
<dbReference type="InterPro" id="IPR008927">
    <property type="entry name" value="6-PGluconate_DH-like_C_sf"/>
</dbReference>
<evidence type="ECO:0000256" key="11">
    <source>
        <dbReference type="PROSITE-ProRule" id="PRU01198"/>
    </source>
</evidence>
<dbReference type="GO" id="GO:0050661">
    <property type="term" value="F:NADP binding"/>
    <property type="evidence" value="ECO:0007669"/>
    <property type="project" value="InterPro"/>
</dbReference>
<comment type="pathway">
    <text evidence="2 10">Amino-acid biosynthesis; L-valine biosynthesis; L-valine from pyruvate: step 2/4.</text>
</comment>
<evidence type="ECO:0000256" key="10">
    <source>
        <dbReference type="HAMAP-Rule" id="MF_00435"/>
    </source>
</evidence>
<comment type="cofactor">
    <cofactor evidence="10">
        <name>Mg(2+)</name>
        <dbReference type="ChEBI" id="CHEBI:18420"/>
    </cofactor>
    <text evidence="10">Binds 2 magnesium ions per subunit.</text>
</comment>
<dbReference type="EC" id="1.1.1.86" evidence="10"/>
<dbReference type="InterPro" id="IPR013116">
    <property type="entry name" value="KARI_N"/>
</dbReference>
<dbReference type="Gene3D" id="6.10.240.10">
    <property type="match status" value="1"/>
</dbReference>
<evidence type="ECO:0000256" key="2">
    <source>
        <dbReference type="ARBA" id="ARBA00004864"/>
    </source>
</evidence>
<dbReference type="PROSITE" id="PS51851">
    <property type="entry name" value="KARI_C"/>
    <property type="match status" value="1"/>
</dbReference>
<dbReference type="GO" id="GO:0005829">
    <property type="term" value="C:cytosol"/>
    <property type="evidence" value="ECO:0007669"/>
    <property type="project" value="TreeGrafter"/>
</dbReference>
<comment type="catalytic activity">
    <reaction evidence="10">
        <text>(2R)-2,3-dihydroxy-3-methylbutanoate + NADP(+) = (2S)-2-acetolactate + NADPH + H(+)</text>
        <dbReference type="Rhea" id="RHEA:22068"/>
        <dbReference type="ChEBI" id="CHEBI:15378"/>
        <dbReference type="ChEBI" id="CHEBI:49072"/>
        <dbReference type="ChEBI" id="CHEBI:57783"/>
        <dbReference type="ChEBI" id="CHEBI:58349"/>
        <dbReference type="ChEBI" id="CHEBI:58476"/>
        <dbReference type="EC" id="1.1.1.86"/>
    </reaction>
</comment>
<dbReference type="EMBL" id="JOTN01000003">
    <property type="protein sequence ID" value="KEK20430.1"/>
    <property type="molecule type" value="Genomic_DNA"/>
</dbReference>
<proteinExistence type="inferred from homology"/>
<dbReference type="GO" id="GO:0009099">
    <property type="term" value="P:L-valine biosynthetic process"/>
    <property type="evidence" value="ECO:0007669"/>
    <property type="project" value="UniProtKB-UniRule"/>
</dbReference>
<evidence type="ECO:0000256" key="3">
    <source>
        <dbReference type="ARBA" id="ARBA00004885"/>
    </source>
</evidence>
<comment type="catalytic activity">
    <reaction evidence="10">
        <text>(2R,3R)-2,3-dihydroxy-3-methylpentanoate + NADP(+) = (S)-2-ethyl-2-hydroxy-3-oxobutanoate + NADPH + H(+)</text>
        <dbReference type="Rhea" id="RHEA:13493"/>
        <dbReference type="ChEBI" id="CHEBI:15378"/>
        <dbReference type="ChEBI" id="CHEBI:49256"/>
        <dbReference type="ChEBI" id="CHEBI:49258"/>
        <dbReference type="ChEBI" id="CHEBI:57783"/>
        <dbReference type="ChEBI" id="CHEBI:58349"/>
        <dbReference type="EC" id="1.1.1.86"/>
    </reaction>
</comment>
<feature type="binding site" evidence="10 11">
    <location>
        <position position="194"/>
    </location>
    <ligand>
        <name>Mg(2+)</name>
        <dbReference type="ChEBI" id="CHEBI:18420"/>
        <label>1</label>
    </ligand>
</feature>
<dbReference type="InterPro" id="IPR036291">
    <property type="entry name" value="NAD(P)-bd_dom_sf"/>
</dbReference>
<dbReference type="GO" id="GO:0004455">
    <property type="term" value="F:ketol-acid reductoisomerase activity"/>
    <property type="evidence" value="ECO:0007669"/>
    <property type="project" value="UniProtKB-UniRule"/>
</dbReference>
<dbReference type="OrthoDB" id="9804088at2"/>
<dbReference type="InterPro" id="IPR013023">
    <property type="entry name" value="KARI"/>
</dbReference>
<evidence type="ECO:0000259" key="13">
    <source>
        <dbReference type="PROSITE" id="PS51851"/>
    </source>
</evidence>
<dbReference type="GO" id="GO:0016853">
    <property type="term" value="F:isomerase activity"/>
    <property type="evidence" value="ECO:0007669"/>
    <property type="project" value="UniProtKB-KW"/>
</dbReference>
<dbReference type="GO" id="GO:0000287">
    <property type="term" value="F:magnesium ion binding"/>
    <property type="evidence" value="ECO:0007669"/>
    <property type="project" value="UniProtKB-UniRule"/>
</dbReference>
<dbReference type="RefSeq" id="WP_034636460.1">
    <property type="nucleotide sequence ID" value="NZ_CBCSJC010000004.1"/>
</dbReference>
<keyword evidence="6 10" id="KW-0479">Metal-binding</keyword>
<comment type="similarity">
    <text evidence="4 10 11">Belongs to the ketol-acid reductoisomerase family.</text>
</comment>
<name>A0A073K1T7_9BACI</name>
<comment type="caution">
    <text evidence="14">The sequence shown here is derived from an EMBL/GenBank/DDBJ whole genome shotgun (WGS) entry which is preliminary data.</text>
</comment>
<reference evidence="14 15" key="1">
    <citation type="submission" date="2014-06" db="EMBL/GenBank/DDBJ databases">
        <title>Draft genome sequence of Bacillus manliponensis JCM 15802 (MCCC 1A00708).</title>
        <authorList>
            <person name="Lai Q."/>
            <person name="Liu Y."/>
            <person name="Shao Z."/>
        </authorList>
    </citation>
    <scope>NUCLEOTIDE SEQUENCE [LARGE SCALE GENOMIC DNA]</scope>
    <source>
        <strain evidence="14 15">JCM 15802</strain>
    </source>
</reference>
<dbReference type="PIRSF" id="PIRSF000116">
    <property type="entry name" value="IlvC_gammaproteo"/>
    <property type="match status" value="1"/>
</dbReference>
<comment type="pathway">
    <text evidence="3 10">Amino-acid biosynthesis; L-isoleucine biosynthesis; L-isoleucine from 2-oxobutanoate: step 2/4.</text>
</comment>
<keyword evidence="15" id="KW-1185">Reference proteome</keyword>
<evidence type="ECO:0000256" key="4">
    <source>
        <dbReference type="ARBA" id="ARBA00010318"/>
    </source>
</evidence>
<evidence type="ECO:0000256" key="1">
    <source>
        <dbReference type="ARBA" id="ARBA00002172"/>
    </source>
</evidence>
<dbReference type="InterPro" id="IPR000506">
    <property type="entry name" value="KARI_C"/>
</dbReference>
<feature type="binding site" evidence="10">
    <location>
        <begin position="25"/>
        <end position="28"/>
    </location>
    <ligand>
        <name>NADP(+)</name>
        <dbReference type="ChEBI" id="CHEBI:58349"/>
    </ligand>
</feature>
<feature type="binding site" evidence="10 11">
    <location>
        <position position="230"/>
    </location>
    <ligand>
        <name>Mg(2+)</name>
        <dbReference type="ChEBI" id="CHEBI:18420"/>
        <label>2</label>
    </ligand>
</feature>
<feature type="binding site" evidence="10 11">
    <location>
        <position position="190"/>
    </location>
    <ligand>
        <name>Mg(2+)</name>
        <dbReference type="ChEBI" id="CHEBI:18420"/>
        <label>1</label>
    </ligand>
</feature>
<accession>A0A073K1T7</accession>
<feature type="domain" description="KARI N-terminal Rossmann" evidence="12">
    <location>
        <begin position="2"/>
        <end position="181"/>
    </location>
</feature>
<dbReference type="HAMAP" id="MF_00435">
    <property type="entry name" value="IlvC"/>
    <property type="match status" value="1"/>
</dbReference>
<dbReference type="PANTHER" id="PTHR21371:SF1">
    <property type="entry name" value="KETOL-ACID REDUCTOISOMERASE, MITOCHONDRIAL"/>
    <property type="match status" value="1"/>
</dbReference>
<evidence type="ECO:0000256" key="8">
    <source>
        <dbReference type="ARBA" id="ARBA00023002"/>
    </source>
</evidence>
<dbReference type="SUPFAM" id="SSF48179">
    <property type="entry name" value="6-phosphogluconate dehydrogenase C-terminal domain-like"/>
    <property type="match status" value="1"/>
</dbReference>
<evidence type="ECO:0000313" key="14">
    <source>
        <dbReference type="EMBL" id="KEK20430.1"/>
    </source>
</evidence>
<dbReference type="PANTHER" id="PTHR21371">
    <property type="entry name" value="KETOL-ACID REDUCTOISOMERASE, MITOCHONDRIAL"/>
    <property type="match status" value="1"/>
</dbReference>
<comment type="caution">
    <text evidence="10">Lacks conserved residue(s) required for the propagation of feature annotation.</text>
</comment>